<dbReference type="OrthoDB" id="6384928at2"/>
<dbReference type="EMBL" id="LVYV01000010">
    <property type="protein sequence ID" value="KZD23604.1"/>
    <property type="molecule type" value="Genomic_DNA"/>
</dbReference>
<sequence>MLWDVNNFQRIGASSNAAVGREFEEAAQIFFHSEGVQLARNFVVPVGHRLQKNKRFDLGSASPRILVECKSYTWTVSGNRPSAKIRGMNEAMLLFGAAPRDYRKILFVLKHLHPHSKVSLISHYIKNNGHLISRGVEIWEFDLDAKQGARVF</sequence>
<evidence type="ECO:0000313" key="2">
    <source>
        <dbReference type="Proteomes" id="UP000076574"/>
    </source>
</evidence>
<proteinExistence type="predicted"/>
<dbReference type="AlphaFoldDB" id="A0A161QQN0"/>
<dbReference type="Proteomes" id="UP000076574">
    <property type="component" value="Unassembled WGS sequence"/>
</dbReference>
<organism evidence="1 2">
    <name type="scientific">Tardiphaga robiniae</name>
    <dbReference type="NCBI Taxonomy" id="943830"/>
    <lineage>
        <taxon>Bacteria</taxon>
        <taxon>Pseudomonadati</taxon>
        <taxon>Pseudomonadota</taxon>
        <taxon>Alphaproteobacteria</taxon>
        <taxon>Hyphomicrobiales</taxon>
        <taxon>Nitrobacteraceae</taxon>
        <taxon>Tardiphaga</taxon>
    </lineage>
</organism>
<keyword evidence="2" id="KW-1185">Reference proteome</keyword>
<protein>
    <submittedName>
        <fullName evidence="1">Uncharacterized protein</fullName>
    </submittedName>
</protein>
<name>A0A161QQN0_9BRAD</name>
<gene>
    <name evidence="1" type="ORF">A4A58_26880</name>
</gene>
<reference evidence="1 2" key="1">
    <citation type="submission" date="2016-03" db="EMBL/GenBank/DDBJ databases">
        <title>Microsymbionts genomes from the relict species Vavilovia formosa (Stev.) Fed.</title>
        <authorList>
            <person name="Kopat V."/>
            <person name="Chirak E."/>
            <person name="Kimeklis A."/>
            <person name="Andronov E."/>
        </authorList>
    </citation>
    <scope>NUCLEOTIDE SEQUENCE [LARGE SCALE GENOMIC DNA]</scope>
    <source>
        <strain evidence="1 2">Vaf07</strain>
    </source>
</reference>
<comment type="caution">
    <text evidence="1">The sequence shown here is derived from an EMBL/GenBank/DDBJ whole genome shotgun (WGS) entry which is preliminary data.</text>
</comment>
<accession>A0A161QQN0</accession>
<evidence type="ECO:0000313" key="1">
    <source>
        <dbReference type="EMBL" id="KZD23604.1"/>
    </source>
</evidence>